<protein>
    <submittedName>
        <fullName evidence="2">Uncharacterized protein</fullName>
    </submittedName>
</protein>
<evidence type="ECO:0000256" key="1">
    <source>
        <dbReference type="SAM" id="Phobius"/>
    </source>
</evidence>
<keyword evidence="1" id="KW-0812">Transmembrane</keyword>
<proteinExistence type="predicted"/>
<keyword evidence="1" id="KW-0472">Membrane</keyword>
<dbReference type="EMBL" id="OX451737">
    <property type="protein sequence ID" value="CAI8597486.1"/>
    <property type="molecule type" value="Genomic_DNA"/>
</dbReference>
<organism evidence="2 3">
    <name type="scientific">Vicia faba</name>
    <name type="common">Broad bean</name>
    <name type="synonym">Faba vulgaris</name>
    <dbReference type="NCBI Taxonomy" id="3906"/>
    <lineage>
        <taxon>Eukaryota</taxon>
        <taxon>Viridiplantae</taxon>
        <taxon>Streptophyta</taxon>
        <taxon>Embryophyta</taxon>
        <taxon>Tracheophyta</taxon>
        <taxon>Spermatophyta</taxon>
        <taxon>Magnoliopsida</taxon>
        <taxon>eudicotyledons</taxon>
        <taxon>Gunneridae</taxon>
        <taxon>Pentapetalae</taxon>
        <taxon>rosids</taxon>
        <taxon>fabids</taxon>
        <taxon>Fabales</taxon>
        <taxon>Fabaceae</taxon>
        <taxon>Papilionoideae</taxon>
        <taxon>50 kb inversion clade</taxon>
        <taxon>NPAAA clade</taxon>
        <taxon>Hologalegina</taxon>
        <taxon>IRL clade</taxon>
        <taxon>Fabeae</taxon>
        <taxon>Vicia</taxon>
    </lineage>
</organism>
<dbReference type="Proteomes" id="UP001157006">
    <property type="component" value="Chromosome 2"/>
</dbReference>
<dbReference type="InterPro" id="IPR004158">
    <property type="entry name" value="DUF247_pln"/>
</dbReference>
<sequence length="460" mass="54432">MMAFHTSLDQKFMELLEAKQSRQSSRPKIQEVPEYFRNRNNIVKYFSPKSVSIGPIHHNTQNLKLGENYKLTWAAKYIQLTQQSPKFLHKKILDNIDELKDLYADKVLAYSCTTEFVKDLHSLEEKLAWVLFVDGCFLMYILMYLRLQYENPEDVNTKVDRLDLVMKDVLLLENQLPYLVLKLLWKDDNEDELIYTMMNFLNYYHWAPLDNKTTWRWRRRRQTNKEIKTKHVFELQYEQPTHLLDLQRKIILNKYKIEAGDEVNKKQSREFSEIESKMMTYRNIEDLTTVGIKLKSSGTRRPTDINFSEGWFAGKLTLPQIVVDDDTAASFLNLIAYEMCPDFKNDKEISSFVVFLNSLIDHAEDVKILRSKGILVNSLESDEEVANLFNNISTDLIYNPEIYFEVRVKIHEHHFNTCKIWLAQGYHNHFSNPWAIIGFFAALIALTLTFVQTWFTIFPR</sequence>
<gene>
    <name evidence="2" type="ORF">VFH_II083880</name>
</gene>
<dbReference type="Pfam" id="PF03140">
    <property type="entry name" value="DUF247"/>
    <property type="match status" value="1"/>
</dbReference>
<reference evidence="2 3" key="1">
    <citation type="submission" date="2023-01" db="EMBL/GenBank/DDBJ databases">
        <authorList>
            <person name="Kreplak J."/>
        </authorList>
    </citation>
    <scope>NUCLEOTIDE SEQUENCE [LARGE SCALE GENOMIC DNA]</scope>
</reference>
<dbReference type="AlphaFoldDB" id="A0AAV0ZHZ7"/>
<dbReference type="PANTHER" id="PTHR31170:SF25">
    <property type="entry name" value="BNAA09G04570D PROTEIN"/>
    <property type="match status" value="1"/>
</dbReference>
<accession>A0AAV0ZHZ7</accession>
<feature type="transmembrane region" description="Helical" evidence="1">
    <location>
        <begin position="434"/>
        <end position="458"/>
    </location>
</feature>
<keyword evidence="1" id="KW-1133">Transmembrane helix</keyword>
<dbReference type="PANTHER" id="PTHR31170">
    <property type="entry name" value="BNAC04G53230D PROTEIN"/>
    <property type="match status" value="1"/>
</dbReference>
<name>A0AAV0ZHZ7_VICFA</name>
<evidence type="ECO:0000313" key="2">
    <source>
        <dbReference type="EMBL" id="CAI8597486.1"/>
    </source>
</evidence>
<evidence type="ECO:0000313" key="3">
    <source>
        <dbReference type="Proteomes" id="UP001157006"/>
    </source>
</evidence>
<keyword evidence="3" id="KW-1185">Reference proteome</keyword>